<dbReference type="PANTHER" id="PTHR23026:SF90">
    <property type="entry name" value="IODOTYROSINE DEIODINASE 1"/>
    <property type="match status" value="1"/>
</dbReference>
<evidence type="ECO:0000256" key="5">
    <source>
        <dbReference type="ARBA" id="ARBA00023002"/>
    </source>
</evidence>
<feature type="domain" description="Nitroreductase" evidence="6">
    <location>
        <begin position="163"/>
        <end position="330"/>
    </location>
</feature>
<dbReference type="InterPro" id="IPR029479">
    <property type="entry name" value="Nitroreductase"/>
</dbReference>
<accession>A0A3R7PNN2</accession>
<evidence type="ECO:0000313" key="8">
    <source>
        <dbReference type="Proteomes" id="UP000283509"/>
    </source>
</evidence>
<dbReference type="PANTHER" id="PTHR23026">
    <property type="entry name" value="NADPH NITROREDUCTASE"/>
    <property type="match status" value="1"/>
</dbReference>
<comment type="cofactor">
    <cofactor evidence="1">
        <name>FMN</name>
        <dbReference type="ChEBI" id="CHEBI:58210"/>
    </cofactor>
</comment>
<dbReference type="Pfam" id="PF00881">
    <property type="entry name" value="Nitroreductase"/>
    <property type="match status" value="1"/>
</dbReference>
<dbReference type="GO" id="GO:0032553">
    <property type="term" value="F:ribonucleotide binding"/>
    <property type="evidence" value="ECO:0007669"/>
    <property type="project" value="UniProtKB-ARBA"/>
</dbReference>
<dbReference type="SUPFAM" id="SSF55469">
    <property type="entry name" value="FMN-dependent nitroreductase-like"/>
    <property type="match status" value="1"/>
</dbReference>
<evidence type="ECO:0000256" key="2">
    <source>
        <dbReference type="ARBA" id="ARBA00007118"/>
    </source>
</evidence>
<dbReference type="EMBL" id="QCYY01002179">
    <property type="protein sequence ID" value="ROT72314.1"/>
    <property type="molecule type" value="Genomic_DNA"/>
</dbReference>
<keyword evidence="5" id="KW-0560">Oxidoreductase</keyword>
<comment type="similarity">
    <text evidence="2">Belongs to the nitroreductase family.</text>
</comment>
<keyword evidence="4" id="KW-0288">FMN</keyword>
<protein>
    <submittedName>
        <fullName evidence="7">Putative iodotyrosine dehalogenase 1</fullName>
    </submittedName>
</protein>
<dbReference type="FunFam" id="3.40.109.10:FF:000004">
    <property type="entry name" value="Iodotyrosine deiodinase 1"/>
    <property type="match status" value="1"/>
</dbReference>
<reference evidence="7 8" key="1">
    <citation type="submission" date="2018-04" db="EMBL/GenBank/DDBJ databases">
        <authorList>
            <person name="Zhang X."/>
            <person name="Yuan J."/>
            <person name="Li F."/>
            <person name="Xiang J."/>
        </authorList>
    </citation>
    <scope>NUCLEOTIDE SEQUENCE [LARGE SCALE GENOMIC DNA]</scope>
    <source>
        <tissue evidence="7">Muscle</tissue>
    </source>
</reference>
<name>A0A3R7PNN2_PENVA</name>
<reference evidence="7 8" key="2">
    <citation type="submission" date="2019-01" db="EMBL/GenBank/DDBJ databases">
        <title>The decoding of complex shrimp genome reveals the adaptation for benthos swimmer, frequently molting mechanism and breeding impact on genome.</title>
        <authorList>
            <person name="Sun Y."/>
            <person name="Gao Y."/>
            <person name="Yu Y."/>
        </authorList>
    </citation>
    <scope>NUCLEOTIDE SEQUENCE [LARGE SCALE GENOMIC DNA]</scope>
    <source>
        <tissue evidence="7">Muscle</tissue>
    </source>
</reference>
<dbReference type="GO" id="GO:0006570">
    <property type="term" value="P:tyrosine metabolic process"/>
    <property type="evidence" value="ECO:0007669"/>
    <property type="project" value="TreeGrafter"/>
</dbReference>
<keyword evidence="3" id="KW-0285">Flavoprotein</keyword>
<evidence type="ECO:0000256" key="4">
    <source>
        <dbReference type="ARBA" id="ARBA00022643"/>
    </source>
</evidence>
<dbReference type="OrthoDB" id="41362at2759"/>
<dbReference type="CDD" id="cd02144">
    <property type="entry name" value="iodotyrosine_dehalogenase"/>
    <property type="match status" value="1"/>
</dbReference>
<evidence type="ECO:0000259" key="6">
    <source>
        <dbReference type="Pfam" id="PF00881"/>
    </source>
</evidence>
<comment type="caution">
    <text evidence="7">The sequence shown here is derived from an EMBL/GenBank/DDBJ whole genome shotgun (WGS) entry which is preliminary data.</text>
</comment>
<gene>
    <name evidence="7" type="ORF">C7M84_009313</name>
</gene>
<dbReference type="Proteomes" id="UP000283509">
    <property type="component" value="Unassembled WGS sequence"/>
</dbReference>
<evidence type="ECO:0000256" key="3">
    <source>
        <dbReference type="ARBA" id="ARBA00022630"/>
    </source>
</evidence>
<dbReference type="InterPro" id="IPR050627">
    <property type="entry name" value="Nitroreductase/BluB"/>
</dbReference>
<keyword evidence="8" id="KW-1185">Reference proteome</keyword>
<dbReference type="Gene3D" id="3.40.109.10">
    <property type="entry name" value="NADH Oxidase"/>
    <property type="match status" value="1"/>
</dbReference>
<dbReference type="GO" id="GO:0005886">
    <property type="term" value="C:plasma membrane"/>
    <property type="evidence" value="ECO:0007669"/>
    <property type="project" value="TreeGrafter"/>
</dbReference>
<dbReference type="STRING" id="6689.A0A3R7PNN2"/>
<dbReference type="AlphaFoldDB" id="A0A3R7PNN2"/>
<proteinExistence type="inferred from homology"/>
<organism evidence="7 8">
    <name type="scientific">Penaeus vannamei</name>
    <name type="common">Whiteleg shrimp</name>
    <name type="synonym">Litopenaeus vannamei</name>
    <dbReference type="NCBI Taxonomy" id="6689"/>
    <lineage>
        <taxon>Eukaryota</taxon>
        <taxon>Metazoa</taxon>
        <taxon>Ecdysozoa</taxon>
        <taxon>Arthropoda</taxon>
        <taxon>Crustacea</taxon>
        <taxon>Multicrustacea</taxon>
        <taxon>Malacostraca</taxon>
        <taxon>Eumalacostraca</taxon>
        <taxon>Eucarida</taxon>
        <taxon>Decapoda</taxon>
        <taxon>Dendrobranchiata</taxon>
        <taxon>Penaeoidea</taxon>
        <taxon>Penaeidae</taxon>
        <taxon>Penaeus</taxon>
    </lineage>
</organism>
<sequence>MRALLLLEPLFSSADGGRGSAGIDVEEELAEETWLEIKEETLDFADELREQAIEAMVKRGFPFDKEPGVKDSFDFAQAYRSTISTSSFMAEGSVDRGSPDRLQTTHAEEAGGVGDVEDEVEDKSKVVDPLFPDDLDHIPYSRPRLSPEESIKKSKEFYELMDTRRSVRFFSADPVPREVIENVVRTAGTSPSGAHTEPWTFAVVGDPEVKQRVREIVEEEEEINYKKRMGNQWVQDLKALRTSWVKEYLTTAPWLILVFKQTYGMLPDGRKRNHYYHEISTALAGGILLSAIHNAGLVTLTSTPLNCGPALRTLLNRPPNEKLLLLLPVGFPSDEATVPDLKRKPLEDIMVVV</sequence>
<dbReference type="GO" id="GO:0140616">
    <property type="term" value="F:iodotyrosine deiodinase activity"/>
    <property type="evidence" value="ECO:0007669"/>
    <property type="project" value="UniProtKB-ARBA"/>
</dbReference>
<dbReference type="InterPro" id="IPR000415">
    <property type="entry name" value="Nitroreductase-like"/>
</dbReference>
<evidence type="ECO:0000256" key="1">
    <source>
        <dbReference type="ARBA" id="ARBA00001917"/>
    </source>
</evidence>
<evidence type="ECO:0000313" key="7">
    <source>
        <dbReference type="EMBL" id="ROT72314.1"/>
    </source>
</evidence>